<protein>
    <submittedName>
        <fullName evidence="2">Segregation and condensation protein A</fullName>
    </submittedName>
</protein>
<proteinExistence type="predicted"/>
<evidence type="ECO:0000256" key="1">
    <source>
        <dbReference type="SAM" id="MobiDB-lite"/>
    </source>
</evidence>
<gene>
    <name evidence="2" type="ORF">AAY24_03600</name>
</gene>
<organism evidence="2 3">
    <name type="scientific">Sedimenticola thiotaurini</name>
    <dbReference type="NCBI Taxonomy" id="1543721"/>
    <lineage>
        <taxon>Bacteria</taxon>
        <taxon>Pseudomonadati</taxon>
        <taxon>Pseudomonadota</taxon>
        <taxon>Gammaproteobacteria</taxon>
        <taxon>Chromatiales</taxon>
        <taxon>Sedimenticolaceae</taxon>
        <taxon>Sedimenticola</taxon>
    </lineage>
</organism>
<accession>A0A0F7JT38</accession>
<dbReference type="KEGG" id="seds:AAY24_03600"/>
<dbReference type="EMBL" id="CP011412">
    <property type="protein sequence ID" value="AKH19591.1"/>
    <property type="molecule type" value="Genomic_DNA"/>
</dbReference>
<keyword evidence="3" id="KW-1185">Reference proteome</keyword>
<evidence type="ECO:0000313" key="2">
    <source>
        <dbReference type="EMBL" id="AKH19591.1"/>
    </source>
</evidence>
<feature type="region of interest" description="Disordered" evidence="1">
    <location>
        <begin position="57"/>
        <end position="92"/>
    </location>
</feature>
<dbReference type="AlphaFoldDB" id="A0A0F7JT38"/>
<dbReference type="Proteomes" id="UP000034410">
    <property type="component" value="Chromosome"/>
</dbReference>
<name>A0A0F7JT38_9GAMM</name>
<evidence type="ECO:0000313" key="3">
    <source>
        <dbReference type="Proteomes" id="UP000034410"/>
    </source>
</evidence>
<reference evidence="2 3" key="1">
    <citation type="journal article" date="2015" name="Genome Announc.">
        <title>Complete Genome Sequence of Sedimenticola thiotaurini Strain SIP-G1, a Polyphosphate- and Polyhydroxyalkanoate-Accumulating Sulfur-Oxidizing Gammaproteobacterium Isolated from Salt Marsh Sediments.</title>
        <authorList>
            <person name="Flood B.E."/>
            <person name="Jones D.S."/>
            <person name="Bailey J.V."/>
        </authorList>
    </citation>
    <scope>NUCLEOTIDE SEQUENCE [LARGE SCALE GENOMIC DNA]</scope>
    <source>
        <strain evidence="2 3">SIP-G1</strain>
    </source>
</reference>
<sequence length="92" mass="10351">MTTDKSKDRAILEAMRKVLTAVIRDTTPPPGMRHPLTDTTIQDMRVCLGMITARERELGDEAGETAQRPYYTDAQPTSTVVPFDLNKDKDQK</sequence>